<evidence type="ECO:0000259" key="2">
    <source>
        <dbReference type="Pfam" id="PF09335"/>
    </source>
</evidence>
<dbReference type="STRING" id="1121448.DGI_2532"/>
<dbReference type="InterPro" id="IPR051311">
    <property type="entry name" value="DedA_domain"/>
</dbReference>
<protein>
    <recommendedName>
        <fullName evidence="2">VTT domain-containing protein</fullName>
    </recommendedName>
</protein>
<dbReference type="PATRIC" id="fig|1121448.10.peg.2482"/>
<evidence type="ECO:0000313" key="3">
    <source>
        <dbReference type="EMBL" id="AGW14267.1"/>
    </source>
</evidence>
<evidence type="ECO:0000256" key="1">
    <source>
        <dbReference type="SAM" id="Phobius"/>
    </source>
</evidence>
<dbReference type="eggNOG" id="COG1238">
    <property type="taxonomic scope" value="Bacteria"/>
</dbReference>
<dbReference type="GO" id="GO:0005886">
    <property type="term" value="C:plasma membrane"/>
    <property type="evidence" value="ECO:0007669"/>
    <property type="project" value="TreeGrafter"/>
</dbReference>
<dbReference type="KEGG" id="dgg:DGI_2532"/>
<dbReference type="PANTHER" id="PTHR42709:SF11">
    <property type="entry name" value="DEDA FAMILY PROTEIN"/>
    <property type="match status" value="1"/>
</dbReference>
<dbReference type="PANTHER" id="PTHR42709">
    <property type="entry name" value="ALKALINE PHOSPHATASE LIKE PROTEIN"/>
    <property type="match status" value="1"/>
</dbReference>
<feature type="transmembrane region" description="Helical" evidence="1">
    <location>
        <begin position="57"/>
        <end position="80"/>
    </location>
</feature>
<dbReference type="Pfam" id="PF09335">
    <property type="entry name" value="VTT_dom"/>
    <property type="match status" value="1"/>
</dbReference>
<keyword evidence="1" id="KW-1133">Transmembrane helix</keyword>
<dbReference type="Proteomes" id="UP000016587">
    <property type="component" value="Chromosome"/>
</dbReference>
<dbReference type="OrthoDB" id="9810270at2"/>
<feature type="domain" description="VTT" evidence="2">
    <location>
        <begin position="59"/>
        <end position="159"/>
    </location>
</feature>
<feature type="transmembrane region" description="Helical" evidence="1">
    <location>
        <begin position="173"/>
        <end position="191"/>
    </location>
</feature>
<organism evidence="3 4">
    <name type="scientific">Megalodesulfovibrio gigas (strain ATCC 19364 / DSM 1382 / NCIMB 9332 / VKM B-1759)</name>
    <name type="common">Desulfovibrio gigas</name>
    <dbReference type="NCBI Taxonomy" id="1121448"/>
    <lineage>
        <taxon>Bacteria</taxon>
        <taxon>Pseudomonadati</taxon>
        <taxon>Thermodesulfobacteriota</taxon>
        <taxon>Desulfovibrionia</taxon>
        <taxon>Desulfovibrionales</taxon>
        <taxon>Desulfovibrionaceae</taxon>
        <taxon>Megalodesulfovibrio</taxon>
    </lineage>
</organism>
<dbReference type="InterPro" id="IPR032816">
    <property type="entry name" value="VTT_dom"/>
</dbReference>
<gene>
    <name evidence="3" type="ORF">DGI_2532</name>
</gene>
<accession>T2GED4</accession>
<proteinExistence type="predicted"/>
<dbReference type="RefSeq" id="WP_021761267.1">
    <property type="nucleotide sequence ID" value="NC_022444.1"/>
</dbReference>
<keyword evidence="4" id="KW-1185">Reference proteome</keyword>
<keyword evidence="1" id="KW-0812">Transmembrane</keyword>
<reference evidence="3 4" key="1">
    <citation type="journal article" date="2013" name="J. Bacteriol.">
        <title>Roles of HynAB and Ech, the only two hydrogenases found in the model sulfate reducer Desulfovibrio gigas.</title>
        <authorList>
            <person name="Morais-Silva F.O."/>
            <person name="Santos C.I."/>
            <person name="Rodrigues R."/>
            <person name="Pereira I.A."/>
            <person name="Rodrigues-Pousada C."/>
        </authorList>
    </citation>
    <scope>NUCLEOTIDE SEQUENCE [LARGE SCALE GENOMIC DNA]</scope>
    <source>
        <strain evidence="4">ATCC 19364 / DSM 1382 / NCIMB 9332 / VKM B-1759</strain>
    </source>
</reference>
<keyword evidence="1" id="KW-0472">Membrane</keyword>
<name>T2GED4_MEGG1</name>
<dbReference type="EMBL" id="CP006585">
    <property type="protein sequence ID" value="AGW14267.1"/>
    <property type="molecule type" value="Genomic_DNA"/>
</dbReference>
<evidence type="ECO:0000313" key="4">
    <source>
        <dbReference type="Proteomes" id="UP000016587"/>
    </source>
</evidence>
<reference evidence="4" key="2">
    <citation type="submission" date="2013-07" db="EMBL/GenBank/DDBJ databases">
        <authorList>
            <person name="Morais-Silva F.O."/>
            <person name="Rezende A.M."/>
            <person name="Pimentel C."/>
            <person name="Resende D.M."/>
            <person name="Santos C.I."/>
            <person name="Clemente C."/>
            <person name="de Oliveira L.M."/>
            <person name="da Silva S.M."/>
            <person name="Costa D.A."/>
            <person name="Varela-Raposo A."/>
            <person name="Horacio E.C.A."/>
            <person name="Matos M."/>
            <person name="Flores O."/>
            <person name="Ruiz J.C."/>
            <person name="Rodrigues-Pousada C."/>
        </authorList>
    </citation>
    <scope>NUCLEOTIDE SEQUENCE [LARGE SCALE GENOMIC DNA]</scope>
    <source>
        <strain evidence="4">ATCC 19364 / DSM 1382 / NCIMB 9332 / VKM B-1759</strain>
    </source>
</reference>
<sequence>MKLFQSWMDRIWRLADSAGAERALAIVSCIESIFFPVPPDLMLIPMCLANRAKAFRYATICLVASILGGVIGYVIGYYFMEAIGQRIVEFYHFDAQILKIEAWYNKYSAWAVAIAGLTPVPYKVCTLTAGMFKISFPIFMVASVLSRGLRFFAVAGLIYLYGEKVRFFLEKRFDLVLTVSAVLVVLGFVVVKFF</sequence>
<dbReference type="HOGENOM" id="CLU_098634_1_0_7"/>
<feature type="transmembrane region" description="Helical" evidence="1">
    <location>
        <begin position="138"/>
        <end position="161"/>
    </location>
</feature>
<dbReference type="AlphaFoldDB" id="T2GED4"/>